<dbReference type="PANTHER" id="PTHR43968:SF6">
    <property type="entry name" value="GLUTATHIONE S-TRANSFERASE OMEGA"/>
    <property type="match status" value="1"/>
</dbReference>
<dbReference type="SUPFAM" id="SSF52833">
    <property type="entry name" value="Thioredoxin-like"/>
    <property type="match status" value="1"/>
</dbReference>
<dbReference type="InterPro" id="IPR036282">
    <property type="entry name" value="Glutathione-S-Trfase_C_sf"/>
</dbReference>
<dbReference type="EMBL" id="JAVXZY010000003">
    <property type="protein sequence ID" value="MDT8999417.1"/>
    <property type="molecule type" value="Genomic_DNA"/>
</dbReference>
<dbReference type="SFLD" id="SFLDS00019">
    <property type="entry name" value="Glutathione_Transferase_(cytos"/>
    <property type="match status" value="1"/>
</dbReference>
<sequence length="230" mass="25112">MSPLVLASHPLCPYVQRAAIVLLEQGREFERREVDLAAKPDWFLRCSPLGKTPVLLVEGLAVFESAVICEYLEESRAATAPALYPVEPLARARARGWVEFGSAMLNAIATFYRAPDESALLSAAAELRRRIGQVEAVLAACSDTGPFFDGQRFGIVDAVFAPVMRYFDAFDRIADFAFASGCPRWQAWRQALGQRPSVRAAVAPDYPARLGQFLLQRGGALALRAAAHSA</sequence>
<keyword evidence="4" id="KW-1185">Reference proteome</keyword>
<dbReference type="Gene3D" id="1.20.1050.10">
    <property type="match status" value="1"/>
</dbReference>
<comment type="caution">
    <text evidence="3">The sequence shown here is derived from an EMBL/GenBank/DDBJ whole genome shotgun (WGS) entry which is preliminary data.</text>
</comment>
<dbReference type="CDD" id="cd00570">
    <property type="entry name" value="GST_N_family"/>
    <property type="match status" value="1"/>
</dbReference>
<dbReference type="Pfam" id="PF13410">
    <property type="entry name" value="GST_C_2"/>
    <property type="match status" value="1"/>
</dbReference>
<dbReference type="Proteomes" id="UP001246372">
    <property type="component" value="Unassembled WGS sequence"/>
</dbReference>
<evidence type="ECO:0000259" key="1">
    <source>
        <dbReference type="PROSITE" id="PS50404"/>
    </source>
</evidence>
<dbReference type="InterPro" id="IPR040079">
    <property type="entry name" value="Glutathione_S-Trfase"/>
</dbReference>
<dbReference type="Pfam" id="PF13409">
    <property type="entry name" value="GST_N_2"/>
    <property type="match status" value="1"/>
</dbReference>
<evidence type="ECO:0000259" key="2">
    <source>
        <dbReference type="PROSITE" id="PS50405"/>
    </source>
</evidence>
<reference evidence="3" key="1">
    <citation type="submission" date="2023-09" db="EMBL/GenBank/DDBJ databases">
        <title>Paucibacter sp. APW11 Genome sequencing and assembly.</title>
        <authorList>
            <person name="Kim I."/>
        </authorList>
    </citation>
    <scope>NUCLEOTIDE SEQUENCE</scope>
    <source>
        <strain evidence="3">APW11</strain>
    </source>
</reference>
<dbReference type="PROSITE" id="PS50404">
    <property type="entry name" value="GST_NTER"/>
    <property type="match status" value="1"/>
</dbReference>
<organism evidence="3 4">
    <name type="scientific">Roseateles aquae</name>
    <dbReference type="NCBI Taxonomy" id="3077235"/>
    <lineage>
        <taxon>Bacteria</taxon>
        <taxon>Pseudomonadati</taxon>
        <taxon>Pseudomonadota</taxon>
        <taxon>Betaproteobacteria</taxon>
        <taxon>Burkholderiales</taxon>
        <taxon>Sphaerotilaceae</taxon>
        <taxon>Roseateles</taxon>
    </lineage>
</organism>
<dbReference type="SUPFAM" id="SSF47616">
    <property type="entry name" value="GST C-terminal domain-like"/>
    <property type="match status" value="1"/>
</dbReference>
<evidence type="ECO:0000313" key="4">
    <source>
        <dbReference type="Proteomes" id="UP001246372"/>
    </source>
</evidence>
<dbReference type="InterPro" id="IPR004045">
    <property type="entry name" value="Glutathione_S-Trfase_N"/>
</dbReference>
<evidence type="ECO:0000313" key="3">
    <source>
        <dbReference type="EMBL" id="MDT8999417.1"/>
    </source>
</evidence>
<name>A0ABU3PA16_9BURK</name>
<dbReference type="InterPro" id="IPR050983">
    <property type="entry name" value="GST_Omega/HSP26"/>
</dbReference>
<proteinExistence type="predicted"/>
<dbReference type="InterPro" id="IPR036249">
    <property type="entry name" value="Thioredoxin-like_sf"/>
</dbReference>
<accession>A0ABU3PA16</accession>
<feature type="domain" description="GST N-terminal" evidence="1">
    <location>
        <begin position="2"/>
        <end position="80"/>
    </location>
</feature>
<dbReference type="Gene3D" id="3.40.30.10">
    <property type="entry name" value="Glutaredoxin"/>
    <property type="match status" value="1"/>
</dbReference>
<dbReference type="RefSeq" id="WP_315649971.1">
    <property type="nucleotide sequence ID" value="NZ_JAVXZY010000003.1"/>
</dbReference>
<dbReference type="PROSITE" id="PS50405">
    <property type="entry name" value="GST_CTER"/>
    <property type="match status" value="1"/>
</dbReference>
<dbReference type="InterPro" id="IPR010987">
    <property type="entry name" value="Glutathione-S-Trfase_C-like"/>
</dbReference>
<dbReference type="SFLD" id="SFLDG00358">
    <property type="entry name" value="Main_(cytGST)"/>
    <property type="match status" value="1"/>
</dbReference>
<protein>
    <submittedName>
        <fullName evidence="3">Glutathione S-transferase family protein</fullName>
    </submittedName>
</protein>
<dbReference type="PANTHER" id="PTHR43968">
    <property type="match status" value="1"/>
</dbReference>
<gene>
    <name evidence="3" type="ORF">RQP53_09080</name>
</gene>
<feature type="domain" description="GST C-terminal" evidence="2">
    <location>
        <begin position="87"/>
        <end position="213"/>
    </location>
</feature>